<keyword evidence="14" id="KW-0378">Hydrolase</keyword>
<dbReference type="CDD" id="cd06503">
    <property type="entry name" value="ATP-synt_Fo_b"/>
    <property type="match status" value="1"/>
</dbReference>
<dbReference type="OrthoDB" id="5373033at2"/>
<dbReference type="GO" id="GO:0045259">
    <property type="term" value="C:proton-transporting ATP synthase complex"/>
    <property type="evidence" value="ECO:0007669"/>
    <property type="project" value="UniProtKB-KW"/>
</dbReference>
<dbReference type="GO" id="GO:0012505">
    <property type="term" value="C:endomembrane system"/>
    <property type="evidence" value="ECO:0007669"/>
    <property type="project" value="UniProtKB-SubCell"/>
</dbReference>
<dbReference type="InterPro" id="IPR002146">
    <property type="entry name" value="ATP_synth_b/b'su_bac/chlpt"/>
</dbReference>
<evidence type="ECO:0000256" key="9">
    <source>
        <dbReference type="ARBA" id="ARBA00025198"/>
    </source>
</evidence>
<keyword evidence="3 12" id="KW-0812">Transmembrane</keyword>
<dbReference type="NCBIfam" id="NF006292">
    <property type="entry name" value="PRK08475.1"/>
    <property type="match status" value="1"/>
</dbReference>
<protein>
    <recommendedName>
        <fullName evidence="12">ATP synthase subunit b</fullName>
    </recommendedName>
    <alternativeName>
        <fullName evidence="12">ATP synthase F(0) sector subunit b</fullName>
    </alternativeName>
    <alternativeName>
        <fullName evidence="12">ATPase subunit I</fullName>
    </alternativeName>
    <alternativeName>
        <fullName evidence="12">F-type ATPase subunit b</fullName>
        <shortName evidence="12">F-ATPase subunit b</shortName>
    </alternativeName>
</protein>
<sequence length="171" mass="19549">MKTKILFVLFVPIFLFSATSDAPKDYDIVPRTINFIIFAAILYYLIAQPLKNFFINRSNGIAKRLEAISEKLKDSKNKKEAAIKRVDEANVLAKDIINTAHKEAENLKKGVEKDLSQDIANLIKNYDNQKEFEKRKMTKEAVCKVLDEIFAEKNLKLDQSDLVDIVLKKVG</sequence>
<evidence type="ECO:0000256" key="6">
    <source>
        <dbReference type="ARBA" id="ARBA00023065"/>
    </source>
</evidence>
<reference evidence="14 15" key="1">
    <citation type="submission" date="2018-06" db="EMBL/GenBank/DDBJ databases">
        <authorList>
            <consortium name="Pathogen Informatics"/>
            <person name="Doyle S."/>
        </authorList>
    </citation>
    <scope>NUCLEOTIDE SEQUENCE [LARGE SCALE GENOMIC DNA]</scope>
    <source>
        <strain evidence="14 15">NCTC12475</strain>
    </source>
</reference>
<evidence type="ECO:0000313" key="14">
    <source>
        <dbReference type="EMBL" id="SUX10816.1"/>
    </source>
</evidence>
<dbReference type="HAMAP" id="MF_01398">
    <property type="entry name" value="ATP_synth_b_bprime"/>
    <property type="match status" value="1"/>
</dbReference>
<dbReference type="GeneID" id="93091448"/>
<keyword evidence="1 12" id="KW-0813">Transport</keyword>
<dbReference type="EMBL" id="UFVD01000001">
    <property type="protein sequence ID" value="SUX10816.1"/>
    <property type="molecule type" value="Genomic_DNA"/>
</dbReference>
<organism evidence="14 15">
    <name type="scientific">Campylobacter sputorum subsp. sputorum</name>
    <dbReference type="NCBI Taxonomy" id="32024"/>
    <lineage>
        <taxon>Bacteria</taxon>
        <taxon>Pseudomonadati</taxon>
        <taxon>Campylobacterota</taxon>
        <taxon>Epsilonproteobacteria</taxon>
        <taxon>Campylobacterales</taxon>
        <taxon>Campylobacteraceae</taxon>
        <taxon>Campylobacter</taxon>
    </lineage>
</organism>
<comment type="function">
    <text evidence="9 12">F(1)F(0) ATP synthase produces ATP from ADP in the presence of a proton or sodium gradient. F-type ATPases consist of two structural domains, F(1) containing the extramembraneous catalytic core and F(0) containing the membrane proton channel, linked together by a central stalk and a peripheral stalk. During catalysis, ATP synthesis in the catalytic domain of F(1) is coupled via a rotary mechanism of the central stalk subunits to proton translocation.</text>
</comment>
<keyword evidence="8 12" id="KW-0066">ATP synthesis</keyword>
<feature type="transmembrane region" description="Helical" evidence="12">
    <location>
        <begin position="30"/>
        <end position="47"/>
    </location>
</feature>
<keyword evidence="15" id="KW-1185">Reference proteome</keyword>
<keyword evidence="2 12" id="KW-0138">CF(0)</keyword>
<evidence type="ECO:0000256" key="2">
    <source>
        <dbReference type="ARBA" id="ARBA00022547"/>
    </source>
</evidence>
<dbReference type="GO" id="GO:0005886">
    <property type="term" value="C:plasma membrane"/>
    <property type="evidence" value="ECO:0007669"/>
    <property type="project" value="UniProtKB-SubCell"/>
</dbReference>
<dbReference type="STRING" id="32024.GCA_000788295_01733"/>
<name>A0A381DJH1_9BACT</name>
<evidence type="ECO:0000256" key="3">
    <source>
        <dbReference type="ARBA" id="ARBA00022692"/>
    </source>
</evidence>
<comment type="function">
    <text evidence="10">Component of the F(0) channel, it forms part of the peripheral stalk, linking F(1) to F(0). The b'-subunit is a diverged and duplicated form of b found in plants and photosynthetic bacteria.</text>
</comment>
<keyword evidence="4 12" id="KW-0375">Hydrogen ion transport</keyword>
<evidence type="ECO:0000256" key="8">
    <source>
        <dbReference type="ARBA" id="ARBA00023310"/>
    </source>
</evidence>
<comment type="similarity">
    <text evidence="12 13">Belongs to the ATPase B chain family.</text>
</comment>
<proteinExistence type="inferred from homology"/>
<evidence type="ECO:0000256" key="4">
    <source>
        <dbReference type="ARBA" id="ARBA00022781"/>
    </source>
</evidence>
<keyword evidence="6 12" id="KW-0406">Ion transport</keyword>
<dbReference type="AlphaFoldDB" id="A0A381DJH1"/>
<comment type="subcellular location">
    <subcellularLocation>
        <location evidence="12">Cell membrane</location>
        <topology evidence="12">Single-pass membrane protein</topology>
    </subcellularLocation>
    <subcellularLocation>
        <location evidence="11">Endomembrane system</location>
        <topology evidence="11">Single-pass membrane protein</topology>
    </subcellularLocation>
</comment>
<evidence type="ECO:0000256" key="5">
    <source>
        <dbReference type="ARBA" id="ARBA00022989"/>
    </source>
</evidence>
<dbReference type="Pfam" id="PF00430">
    <property type="entry name" value="ATP-synt_B"/>
    <property type="match status" value="1"/>
</dbReference>
<evidence type="ECO:0000256" key="1">
    <source>
        <dbReference type="ARBA" id="ARBA00022448"/>
    </source>
</evidence>
<keyword evidence="7 12" id="KW-0472">Membrane</keyword>
<evidence type="ECO:0000313" key="15">
    <source>
        <dbReference type="Proteomes" id="UP000254920"/>
    </source>
</evidence>
<gene>
    <name evidence="12" type="primary">atpF</name>
    <name evidence="14" type="ORF">NCTC12475_01027</name>
</gene>
<dbReference type="GO" id="GO:0016787">
    <property type="term" value="F:hydrolase activity"/>
    <property type="evidence" value="ECO:0007669"/>
    <property type="project" value="UniProtKB-KW"/>
</dbReference>
<evidence type="ECO:0000256" key="7">
    <source>
        <dbReference type="ARBA" id="ARBA00023136"/>
    </source>
</evidence>
<evidence type="ECO:0000256" key="12">
    <source>
        <dbReference type="HAMAP-Rule" id="MF_01398"/>
    </source>
</evidence>
<keyword evidence="5 12" id="KW-1133">Transmembrane helix</keyword>
<comment type="subunit">
    <text evidence="12">F-type ATPases have 2 components, F(1) - the catalytic core - and F(0) - the membrane proton channel. F(1) has five subunits: alpha(3), beta(3), gamma(1), delta(1), epsilon(1). F(0) has three main subunits: a(1), b(2) and c(10-14). The alpha and beta chains form an alternating ring which encloses part of the gamma chain. F(1) is attached to F(0) by a central stalk formed by the gamma and epsilon chains, while a peripheral stalk is formed by the delta and b chains.</text>
</comment>
<keyword evidence="12" id="KW-1003">Cell membrane</keyword>
<evidence type="ECO:0000256" key="10">
    <source>
        <dbReference type="ARBA" id="ARBA00025614"/>
    </source>
</evidence>
<evidence type="ECO:0000256" key="11">
    <source>
        <dbReference type="ARBA" id="ARBA00037847"/>
    </source>
</evidence>
<accession>A0A381DJH1</accession>
<dbReference type="GO" id="GO:0046933">
    <property type="term" value="F:proton-transporting ATP synthase activity, rotational mechanism"/>
    <property type="evidence" value="ECO:0007669"/>
    <property type="project" value="UniProtKB-UniRule"/>
</dbReference>
<dbReference type="RefSeq" id="WP_089183178.1">
    <property type="nucleotide sequence ID" value="NZ_CP043427.1"/>
</dbReference>
<dbReference type="Proteomes" id="UP000254920">
    <property type="component" value="Unassembled WGS sequence"/>
</dbReference>
<evidence type="ECO:0000256" key="13">
    <source>
        <dbReference type="RuleBase" id="RU003848"/>
    </source>
</evidence>